<dbReference type="AlphaFoldDB" id="A0A2W5VAB7"/>
<dbReference type="Proteomes" id="UP000249061">
    <property type="component" value="Unassembled WGS sequence"/>
</dbReference>
<gene>
    <name evidence="1" type="ORF">DI536_14850</name>
</gene>
<evidence type="ECO:0000313" key="2">
    <source>
        <dbReference type="Proteomes" id="UP000249061"/>
    </source>
</evidence>
<reference evidence="1 2" key="1">
    <citation type="submission" date="2017-08" db="EMBL/GenBank/DDBJ databases">
        <title>Infants hospitalized years apart are colonized by the same room-sourced microbial strains.</title>
        <authorList>
            <person name="Brooks B."/>
            <person name="Olm M.R."/>
            <person name="Firek B.A."/>
            <person name="Baker R."/>
            <person name="Thomas B.C."/>
            <person name="Morowitz M.J."/>
            <person name="Banfield J.F."/>
        </authorList>
    </citation>
    <scope>NUCLEOTIDE SEQUENCE [LARGE SCALE GENOMIC DNA]</scope>
    <source>
        <strain evidence="1">S2_003_000_R2_14</strain>
    </source>
</reference>
<dbReference type="EMBL" id="QFQP01000011">
    <property type="protein sequence ID" value="PZR12834.1"/>
    <property type="molecule type" value="Genomic_DNA"/>
</dbReference>
<organism evidence="1 2">
    <name type="scientific">Archangium gephyra</name>
    <dbReference type="NCBI Taxonomy" id="48"/>
    <lineage>
        <taxon>Bacteria</taxon>
        <taxon>Pseudomonadati</taxon>
        <taxon>Myxococcota</taxon>
        <taxon>Myxococcia</taxon>
        <taxon>Myxococcales</taxon>
        <taxon>Cystobacterineae</taxon>
        <taxon>Archangiaceae</taxon>
        <taxon>Archangium</taxon>
    </lineage>
</organism>
<evidence type="ECO:0000313" key="1">
    <source>
        <dbReference type="EMBL" id="PZR12834.1"/>
    </source>
</evidence>
<name>A0A2W5VAB7_9BACT</name>
<comment type="caution">
    <text evidence="1">The sequence shown here is derived from an EMBL/GenBank/DDBJ whole genome shotgun (WGS) entry which is preliminary data.</text>
</comment>
<accession>A0A2W5VAB7</accession>
<sequence length="126" mass="13794">MLWLALAVVMSADGGTCSKRSDCALDAETKTCRAAKTDYDGEAGPLPNGGSTCVCENSECKPFTVEPVACKTWRDCSYSTEPFLRPVSSKTVKRLHPKPVRPCRDSERDAVCDPDTRTCRVVAWKC</sequence>
<proteinExistence type="predicted"/>
<protein>
    <submittedName>
        <fullName evidence="1">Uncharacterized protein</fullName>
    </submittedName>
</protein>